<comment type="subcellular location">
    <subcellularLocation>
        <location evidence="1">Cell membrane</location>
        <topology evidence="1">Multi-pass membrane protein</topology>
    </subcellularLocation>
</comment>
<dbReference type="Proteomes" id="UP000243077">
    <property type="component" value="Chromosome"/>
</dbReference>
<keyword evidence="3" id="KW-0813">Transport</keyword>
<proteinExistence type="inferred from homology"/>
<dbReference type="PANTHER" id="PTHR31686">
    <property type="match status" value="1"/>
</dbReference>
<name>A0A2L2BSN3_9MICO</name>
<evidence type="ECO:0000256" key="8">
    <source>
        <dbReference type="SAM" id="Phobius"/>
    </source>
</evidence>
<feature type="transmembrane region" description="Helical" evidence="8">
    <location>
        <begin position="90"/>
        <end position="111"/>
    </location>
</feature>
<dbReference type="RefSeq" id="WP_104914103.1">
    <property type="nucleotide sequence ID" value="NZ_CP026923.1"/>
</dbReference>
<feature type="transmembrane region" description="Helical" evidence="8">
    <location>
        <begin position="117"/>
        <end position="143"/>
    </location>
</feature>
<evidence type="ECO:0000256" key="7">
    <source>
        <dbReference type="ARBA" id="ARBA00023136"/>
    </source>
</evidence>
<dbReference type="PANTHER" id="PTHR31686:SF1">
    <property type="entry name" value="SULFITE EFFLUX PUMP SSU1"/>
    <property type="match status" value="1"/>
</dbReference>
<evidence type="ECO:0000256" key="4">
    <source>
        <dbReference type="ARBA" id="ARBA00022475"/>
    </source>
</evidence>
<protein>
    <submittedName>
        <fullName evidence="9">TDT-like transporter</fullName>
    </submittedName>
</protein>
<evidence type="ECO:0000256" key="1">
    <source>
        <dbReference type="ARBA" id="ARBA00004651"/>
    </source>
</evidence>
<gene>
    <name evidence="9" type="ORF">C3B54_111722</name>
</gene>
<dbReference type="EMBL" id="CP026923">
    <property type="protein sequence ID" value="AVG24651.1"/>
    <property type="molecule type" value="Genomic_DNA"/>
</dbReference>
<dbReference type="Gene3D" id="1.50.10.150">
    <property type="entry name" value="Voltage-dependent anion channel"/>
    <property type="match status" value="1"/>
</dbReference>
<reference evidence="9 10" key="1">
    <citation type="submission" date="2018-02" db="EMBL/GenBank/DDBJ databases">
        <title>Complete genome of the streamlined marine actinobacterium Pontimonas salivibrio CL-TW6 adapted to coastal planktonic lifestype.</title>
        <authorList>
            <person name="Cho B.C."/>
            <person name="Hardies S.C."/>
            <person name="Jang G.I."/>
            <person name="Hwang C.Y."/>
        </authorList>
    </citation>
    <scope>NUCLEOTIDE SEQUENCE [LARGE SCALE GENOMIC DNA]</scope>
    <source>
        <strain evidence="9 10">CL-TW6</strain>
    </source>
</reference>
<keyword evidence="5 8" id="KW-0812">Transmembrane</keyword>
<evidence type="ECO:0000256" key="6">
    <source>
        <dbReference type="ARBA" id="ARBA00022989"/>
    </source>
</evidence>
<dbReference type="GO" id="GO:0005886">
    <property type="term" value="C:plasma membrane"/>
    <property type="evidence" value="ECO:0007669"/>
    <property type="project" value="UniProtKB-SubCell"/>
</dbReference>
<evidence type="ECO:0000256" key="5">
    <source>
        <dbReference type="ARBA" id="ARBA00022692"/>
    </source>
</evidence>
<keyword evidence="10" id="KW-1185">Reference proteome</keyword>
<feature type="transmembrane region" description="Helical" evidence="8">
    <location>
        <begin position="187"/>
        <end position="214"/>
    </location>
</feature>
<keyword evidence="6 8" id="KW-1133">Transmembrane helix</keyword>
<feature type="transmembrane region" description="Helical" evidence="8">
    <location>
        <begin position="289"/>
        <end position="308"/>
    </location>
</feature>
<keyword evidence="7 8" id="KW-0472">Membrane</keyword>
<dbReference type="Pfam" id="PF03595">
    <property type="entry name" value="SLAC1"/>
    <property type="match status" value="1"/>
</dbReference>
<feature type="transmembrane region" description="Helical" evidence="8">
    <location>
        <begin position="314"/>
        <end position="336"/>
    </location>
</feature>
<dbReference type="OrthoDB" id="958273at2"/>
<keyword evidence="4" id="KW-1003">Cell membrane</keyword>
<feature type="transmembrane region" description="Helical" evidence="8">
    <location>
        <begin position="255"/>
        <end position="277"/>
    </location>
</feature>
<dbReference type="AlphaFoldDB" id="A0A2L2BSN3"/>
<dbReference type="KEGG" id="psai:C3B54_111722"/>
<sequence>MTKNTAPSRIQTLSPAWGAMAMTVSGLAMVSLLGPLPGSDIDTGAGLVFLALSWIIVITLTVLFLTKMIRYRENFLADLFNPGQGAQTAAWPASLLISALATSQAGFAGYIPGDIALTVGVVVGGLGFLGTALSGFAFFSHVIGQPDIPAQTITAGWFVPVVPLVLVPSITLRLTSIAGGEPASWTVWLAVSAWGVGFGLFLLLAAIIGGRLLMLEPPAAHALPSWWAWLAPLGAGGLGIVTSTRMLGDEVLISVAYWLAAVMWGFSAWWAIFALIVMWGKRKEARFHLGYWGFGFPTAAFASLSLEVGRHHEFAGLGVIAIVFWVALLVIVTVLASKTISQWRAGALFPQPAATQSK</sequence>
<feature type="transmembrane region" description="Helical" evidence="8">
    <location>
        <begin position="45"/>
        <end position="69"/>
    </location>
</feature>
<evidence type="ECO:0000256" key="3">
    <source>
        <dbReference type="ARBA" id="ARBA00022448"/>
    </source>
</evidence>
<feature type="transmembrane region" description="Helical" evidence="8">
    <location>
        <begin position="12"/>
        <end position="33"/>
    </location>
</feature>
<feature type="transmembrane region" description="Helical" evidence="8">
    <location>
        <begin position="155"/>
        <end position="175"/>
    </location>
</feature>
<dbReference type="InterPro" id="IPR004695">
    <property type="entry name" value="SLAC1/Mae1/Ssu1/TehA"/>
</dbReference>
<feature type="transmembrane region" description="Helical" evidence="8">
    <location>
        <begin position="226"/>
        <end position="243"/>
    </location>
</feature>
<comment type="similarity">
    <text evidence="2">Belongs to the tellurite-resistance/dicarboxylate transporter (TDT) family.</text>
</comment>
<evidence type="ECO:0000313" key="9">
    <source>
        <dbReference type="EMBL" id="AVG24651.1"/>
    </source>
</evidence>
<dbReference type="InterPro" id="IPR038665">
    <property type="entry name" value="Voltage-dep_anion_channel_sf"/>
</dbReference>
<accession>A0A2L2BSN3</accession>
<evidence type="ECO:0000256" key="2">
    <source>
        <dbReference type="ARBA" id="ARBA00008566"/>
    </source>
</evidence>
<dbReference type="GO" id="GO:0000319">
    <property type="term" value="F:sulfite transmembrane transporter activity"/>
    <property type="evidence" value="ECO:0007669"/>
    <property type="project" value="TreeGrafter"/>
</dbReference>
<dbReference type="InterPro" id="IPR051629">
    <property type="entry name" value="Sulfite_efflux_TDT"/>
</dbReference>
<evidence type="ECO:0000313" key="10">
    <source>
        <dbReference type="Proteomes" id="UP000243077"/>
    </source>
</evidence>
<organism evidence="9 10">
    <name type="scientific">Pontimonas salivibrio</name>
    <dbReference type="NCBI Taxonomy" id="1159327"/>
    <lineage>
        <taxon>Bacteria</taxon>
        <taxon>Bacillati</taxon>
        <taxon>Actinomycetota</taxon>
        <taxon>Actinomycetes</taxon>
        <taxon>Micrococcales</taxon>
        <taxon>Microbacteriaceae</taxon>
        <taxon>Pontimonas</taxon>
    </lineage>
</organism>